<comment type="caution">
    <text evidence="1">The sequence shown here is derived from an EMBL/GenBank/DDBJ whole genome shotgun (WGS) entry which is preliminary data.</text>
</comment>
<evidence type="ECO:0000313" key="2">
    <source>
        <dbReference type="Proteomes" id="UP000027936"/>
    </source>
</evidence>
<feature type="non-terminal residue" evidence="1">
    <location>
        <position position="1"/>
    </location>
</feature>
<organism evidence="1 2">
    <name type="scientific">Schinkia azotoformans MEV2011</name>
    <dbReference type="NCBI Taxonomy" id="1348973"/>
    <lineage>
        <taxon>Bacteria</taxon>
        <taxon>Bacillati</taxon>
        <taxon>Bacillota</taxon>
        <taxon>Bacilli</taxon>
        <taxon>Bacillales</taxon>
        <taxon>Bacillaceae</taxon>
        <taxon>Calidifontibacillus/Schinkia group</taxon>
        <taxon>Schinkia</taxon>
    </lineage>
</organism>
<dbReference type="Proteomes" id="UP000027936">
    <property type="component" value="Unassembled WGS sequence"/>
</dbReference>
<gene>
    <name evidence="1" type="ORF">M670_04794</name>
</gene>
<dbReference type="EMBL" id="JJRY01000038">
    <property type="protein sequence ID" value="KEF35995.1"/>
    <property type="molecule type" value="Genomic_DNA"/>
</dbReference>
<dbReference type="AlphaFoldDB" id="A0A072NS07"/>
<reference evidence="1 2" key="1">
    <citation type="submission" date="2014-04" db="EMBL/GenBank/DDBJ databases">
        <title>Draft genome sequence of Bacillus azotoformans MEV2011, a (co-) denitrifying strain unable to grow in the presence of oxygen.</title>
        <authorList>
            <person name="Nielsen M."/>
            <person name="Schreiber L."/>
            <person name="Finster K."/>
            <person name="Schramm A."/>
        </authorList>
    </citation>
    <scope>NUCLEOTIDE SEQUENCE [LARGE SCALE GENOMIC DNA]</scope>
    <source>
        <strain evidence="1 2">MEV2011</strain>
    </source>
</reference>
<protein>
    <submittedName>
        <fullName evidence="1">Uncharacterized protein</fullName>
    </submittedName>
</protein>
<accession>A0A072NS07</accession>
<evidence type="ECO:0000313" key="1">
    <source>
        <dbReference type="EMBL" id="KEF35995.1"/>
    </source>
</evidence>
<proteinExistence type="predicted"/>
<sequence length="29" mass="3433">PELEHIANMPARWTKLIDLSQQWILEQTA</sequence>
<name>A0A072NS07_SCHAZ</name>